<dbReference type="Gene3D" id="3.10.450.50">
    <property type="match status" value="1"/>
</dbReference>
<protein>
    <submittedName>
        <fullName evidence="2">Unannotated protein</fullName>
    </submittedName>
</protein>
<evidence type="ECO:0000259" key="1">
    <source>
        <dbReference type="Pfam" id="PF13577"/>
    </source>
</evidence>
<gene>
    <name evidence="2" type="ORF">UFOPK2880_01195</name>
</gene>
<organism evidence="2">
    <name type="scientific">freshwater metagenome</name>
    <dbReference type="NCBI Taxonomy" id="449393"/>
    <lineage>
        <taxon>unclassified sequences</taxon>
        <taxon>metagenomes</taxon>
        <taxon>ecological metagenomes</taxon>
    </lineage>
</organism>
<dbReference type="SUPFAM" id="SSF54427">
    <property type="entry name" value="NTF2-like"/>
    <property type="match status" value="1"/>
</dbReference>
<evidence type="ECO:0000313" key="2">
    <source>
        <dbReference type="EMBL" id="CAB4777310.1"/>
    </source>
</evidence>
<reference evidence="2" key="1">
    <citation type="submission" date="2020-05" db="EMBL/GenBank/DDBJ databases">
        <authorList>
            <person name="Chiriac C."/>
            <person name="Salcher M."/>
            <person name="Ghai R."/>
            <person name="Kavagutti S V."/>
        </authorList>
    </citation>
    <scope>NUCLEOTIDE SEQUENCE</scope>
</reference>
<dbReference type="InterPro" id="IPR032710">
    <property type="entry name" value="NTF2-like_dom_sf"/>
</dbReference>
<sequence>MSELISHLVANSSAVNQRKAGVVLSGVVSGLLARLEIMAMSELTPVSVEDYVNIQRLINRYADAVIHRNGVQWGSCWTDEAVWDLGGGRLVEGKEAILKLWYAAMGGISSVVQTVHNGDAWIGASANEATGRWAISERMRRANGDSGILLAHYDDAYAKVNGQWLFTRRFLQVHYGGPADLSANFTNDKEQLIARGIVADV</sequence>
<accession>A0A6J6VYS8</accession>
<feature type="domain" description="SnoaL-like" evidence="1">
    <location>
        <begin position="47"/>
        <end position="169"/>
    </location>
</feature>
<dbReference type="Pfam" id="PF13577">
    <property type="entry name" value="SnoaL_4"/>
    <property type="match status" value="1"/>
</dbReference>
<dbReference type="InterPro" id="IPR037401">
    <property type="entry name" value="SnoaL-like"/>
</dbReference>
<dbReference type="EMBL" id="CAEZZP010000078">
    <property type="protein sequence ID" value="CAB4777310.1"/>
    <property type="molecule type" value="Genomic_DNA"/>
</dbReference>
<proteinExistence type="predicted"/>
<dbReference type="AlphaFoldDB" id="A0A6J6VYS8"/>
<name>A0A6J6VYS8_9ZZZZ</name>